<evidence type="ECO:0000313" key="1">
    <source>
        <dbReference type="EMBL" id="MDN3572378.1"/>
    </source>
</evidence>
<protein>
    <submittedName>
        <fullName evidence="1">Uncharacterized protein</fullName>
    </submittedName>
</protein>
<reference evidence="2" key="1">
    <citation type="journal article" date="2019" name="Int. J. Syst. Evol. Microbiol.">
        <title>The Global Catalogue of Microorganisms (GCM) 10K type strain sequencing project: providing services to taxonomists for standard genome sequencing and annotation.</title>
        <authorList>
            <consortium name="The Broad Institute Genomics Platform"/>
            <consortium name="The Broad Institute Genome Sequencing Center for Infectious Disease"/>
            <person name="Wu L."/>
            <person name="Ma J."/>
        </authorList>
    </citation>
    <scope>NUCLEOTIDE SEQUENCE [LARGE SCALE GENOMIC DNA]</scope>
    <source>
        <strain evidence="2">CECT 7806</strain>
    </source>
</reference>
<evidence type="ECO:0000313" key="2">
    <source>
        <dbReference type="Proteomes" id="UP001244297"/>
    </source>
</evidence>
<organism evidence="1 2">
    <name type="scientific">Methylobacterium longum</name>
    <dbReference type="NCBI Taxonomy" id="767694"/>
    <lineage>
        <taxon>Bacteria</taxon>
        <taxon>Pseudomonadati</taxon>
        <taxon>Pseudomonadota</taxon>
        <taxon>Alphaproteobacteria</taxon>
        <taxon>Hyphomicrobiales</taxon>
        <taxon>Methylobacteriaceae</taxon>
        <taxon>Methylobacterium</taxon>
    </lineage>
</organism>
<sequence>MIIKQFDPEIIAKTKADIIAAEEALLAAEHDRWIADEALLAMENDRTTTKEAYSAVVDNRMIAENAYFAALAVLMVAKEALSVARDAKFEADWPYHFDLTESASWNEIRGAFRKTREVYAKDESEGARIAVPEIKMWLDENVGRDGYAVHDNYMIGFRDVNHGFHFRMRWM</sequence>
<dbReference type="RefSeq" id="WP_238285063.1">
    <property type="nucleotide sequence ID" value="NZ_BPQS01000002.1"/>
</dbReference>
<dbReference type="Proteomes" id="UP001244297">
    <property type="component" value="Unassembled WGS sequence"/>
</dbReference>
<accession>A0ABT8AR44</accession>
<name>A0ABT8AR44_9HYPH</name>
<gene>
    <name evidence="1" type="ORF">QWZ18_17320</name>
</gene>
<keyword evidence="2" id="KW-1185">Reference proteome</keyword>
<dbReference type="EMBL" id="JAUFPT010000058">
    <property type="protein sequence ID" value="MDN3572378.1"/>
    <property type="molecule type" value="Genomic_DNA"/>
</dbReference>
<proteinExistence type="predicted"/>
<comment type="caution">
    <text evidence="1">The sequence shown here is derived from an EMBL/GenBank/DDBJ whole genome shotgun (WGS) entry which is preliminary data.</text>
</comment>